<dbReference type="EMBL" id="MRZV01001252">
    <property type="protein sequence ID" value="PIK39309.1"/>
    <property type="molecule type" value="Genomic_DNA"/>
</dbReference>
<proteinExistence type="predicted"/>
<reference evidence="2 3" key="1">
    <citation type="journal article" date="2017" name="PLoS Biol.">
        <title>The sea cucumber genome provides insights into morphological evolution and visceral regeneration.</title>
        <authorList>
            <person name="Zhang X."/>
            <person name="Sun L."/>
            <person name="Yuan J."/>
            <person name="Sun Y."/>
            <person name="Gao Y."/>
            <person name="Zhang L."/>
            <person name="Li S."/>
            <person name="Dai H."/>
            <person name="Hamel J.F."/>
            <person name="Liu C."/>
            <person name="Yu Y."/>
            <person name="Liu S."/>
            <person name="Lin W."/>
            <person name="Guo K."/>
            <person name="Jin S."/>
            <person name="Xu P."/>
            <person name="Storey K.B."/>
            <person name="Huan P."/>
            <person name="Zhang T."/>
            <person name="Zhou Y."/>
            <person name="Zhang J."/>
            <person name="Lin C."/>
            <person name="Li X."/>
            <person name="Xing L."/>
            <person name="Huo D."/>
            <person name="Sun M."/>
            <person name="Wang L."/>
            <person name="Mercier A."/>
            <person name="Li F."/>
            <person name="Yang H."/>
            <person name="Xiang J."/>
        </authorList>
    </citation>
    <scope>NUCLEOTIDE SEQUENCE [LARGE SCALE GENOMIC DNA]</scope>
    <source>
        <strain evidence="2">Shaxun</strain>
        <tissue evidence="2">Muscle</tissue>
    </source>
</reference>
<keyword evidence="3" id="KW-1185">Reference proteome</keyword>
<dbReference type="STRING" id="307972.A0A2G8JUD1"/>
<evidence type="ECO:0000313" key="2">
    <source>
        <dbReference type="EMBL" id="PIK39309.1"/>
    </source>
</evidence>
<dbReference type="Proteomes" id="UP000230750">
    <property type="component" value="Unassembled WGS sequence"/>
</dbReference>
<comment type="caution">
    <text evidence="2">The sequence shown here is derived from an EMBL/GenBank/DDBJ whole genome shotgun (WGS) entry which is preliminary data.</text>
</comment>
<organism evidence="2 3">
    <name type="scientific">Stichopus japonicus</name>
    <name type="common">Sea cucumber</name>
    <dbReference type="NCBI Taxonomy" id="307972"/>
    <lineage>
        <taxon>Eukaryota</taxon>
        <taxon>Metazoa</taxon>
        <taxon>Echinodermata</taxon>
        <taxon>Eleutherozoa</taxon>
        <taxon>Echinozoa</taxon>
        <taxon>Holothuroidea</taxon>
        <taxon>Aspidochirotacea</taxon>
        <taxon>Aspidochirotida</taxon>
        <taxon>Stichopodidae</taxon>
        <taxon>Apostichopus</taxon>
    </lineage>
</organism>
<dbReference type="OrthoDB" id="431720at2759"/>
<feature type="region of interest" description="Disordered" evidence="1">
    <location>
        <begin position="72"/>
        <end position="109"/>
    </location>
</feature>
<protein>
    <submittedName>
        <fullName evidence="2">Voltage dependent calcium channel L-type</fullName>
    </submittedName>
</protein>
<accession>A0A2G8JUD1</accession>
<evidence type="ECO:0000313" key="3">
    <source>
        <dbReference type="Proteomes" id="UP000230750"/>
    </source>
</evidence>
<name>A0A2G8JUD1_STIJA</name>
<sequence>MFMVKQVLASDGISPYRDRDLITTAERELAEACDMTRAELDHAAHEILQANGQSQDTKLPYFDHISGYELQDYTQRSAEDRSSDSTPDVIIAPDPHEDGKQEAVYITTL</sequence>
<evidence type="ECO:0000256" key="1">
    <source>
        <dbReference type="SAM" id="MobiDB-lite"/>
    </source>
</evidence>
<dbReference type="AlphaFoldDB" id="A0A2G8JUD1"/>
<gene>
    <name evidence="2" type="ORF">BSL78_23862</name>
</gene>